<sequence>MISKTGLFAIGLAAGSAFACNGTITPDSLPVNNPDIHGVAVFLPEILENAETGPFPDLLKTVNKYYPEGKISISIEPVKRVYLDTNNKNADFRFPIMKISEGADNFTPYQFSKEMLGKVSFVLYTFSKKPLTKEDILKVSNLAKYSIEAPPVNWGFSTKSVVNLEQSLKKLNAGRIDALIWAQEEADYLIKKFKLNQIRRAHFDDYPDVLFLSCNQRGDFVNNALSKAISAARASGELQKAYIKVHKPYQDWQPWSAKSTP</sequence>
<proteinExistence type="predicted"/>
<organism evidence="2 3">
    <name type="scientific">Iodobacter violaceini</name>
    <dbReference type="NCBI Taxonomy" id="3044271"/>
    <lineage>
        <taxon>Bacteria</taxon>
        <taxon>Pseudomonadati</taxon>
        <taxon>Pseudomonadota</taxon>
        <taxon>Betaproteobacteria</taxon>
        <taxon>Neisseriales</taxon>
        <taxon>Chitinibacteraceae</taxon>
        <taxon>Iodobacter</taxon>
    </lineage>
</organism>
<evidence type="ECO:0000313" key="3">
    <source>
        <dbReference type="Proteomes" id="UP000712570"/>
    </source>
</evidence>
<keyword evidence="1" id="KW-0732">Signal</keyword>
<accession>A0ABX0KSD3</accession>
<comment type="caution">
    <text evidence="2">The sequence shown here is derived from an EMBL/GenBank/DDBJ whole genome shotgun (WGS) entry which is preliminary data.</text>
</comment>
<evidence type="ECO:0008006" key="4">
    <source>
        <dbReference type="Google" id="ProtNLM"/>
    </source>
</evidence>
<dbReference type="SUPFAM" id="SSF53850">
    <property type="entry name" value="Periplasmic binding protein-like II"/>
    <property type="match status" value="1"/>
</dbReference>
<evidence type="ECO:0000256" key="1">
    <source>
        <dbReference type="SAM" id="SignalP"/>
    </source>
</evidence>
<protein>
    <recommendedName>
        <fullName evidence="4">Transporter substrate-binding domain-containing protein</fullName>
    </recommendedName>
</protein>
<dbReference type="Gene3D" id="3.40.190.10">
    <property type="entry name" value="Periplasmic binding protein-like II"/>
    <property type="match status" value="2"/>
</dbReference>
<dbReference type="PROSITE" id="PS51257">
    <property type="entry name" value="PROKAR_LIPOPROTEIN"/>
    <property type="match status" value="1"/>
</dbReference>
<dbReference type="RefSeq" id="WP_166828066.1">
    <property type="nucleotide sequence ID" value="NZ_JAAOLX010000008.1"/>
</dbReference>
<dbReference type="EMBL" id="JAAOLX010000008">
    <property type="protein sequence ID" value="NHQ87536.1"/>
    <property type="molecule type" value="Genomic_DNA"/>
</dbReference>
<name>A0ABX0KSD3_9NEIS</name>
<evidence type="ECO:0000313" key="2">
    <source>
        <dbReference type="EMBL" id="NHQ87536.1"/>
    </source>
</evidence>
<keyword evidence="3" id="KW-1185">Reference proteome</keyword>
<gene>
    <name evidence="2" type="ORF">HA050_15565</name>
</gene>
<feature type="signal peptide" evidence="1">
    <location>
        <begin position="1"/>
        <end position="19"/>
    </location>
</feature>
<reference evidence="2 3" key="1">
    <citation type="submission" date="2020-03" db="EMBL/GenBank/DDBJ databases">
        <title>Draft genome sequence of environmentally isolated violet-colored cultures.</title>
        <authorList>
            <person name="Wilson H.S."/>
        </authorList>
    </citation>
    <scope>NUCLEOTIDE SEQUENCE [LARGE SCALE GENOMIC DNA]</scope>
    <source>
        <strain evidence="2 3">HSC-16F04</strain>
    </source>
</reference>
<dbReference type="Proteomes" id="UP000712570">
    <property type="component" value="Unassembled WGS sequence"/>
</dbReference>
<feature type="chain" id="PRO_5047425451" description="Transporter substrate-binding domain-containing protein" evidence="1">
    <location>
        <begin position="20"/>
        <end position="261"/>
    </location>
</feature>